<dbReference type="Proteomes" id="UP000182360">
    <property type="component" value="Unassembled WGS sequence"/>
</dbReference>
<dbReference type="Pfam" id="PF00148">
    <property type="entry name" value="Oxidored_nitro"/>
    <property type="match status" value="1"/>
</dbReference>
<dbReference type="InterPro" id="IPR000510">
    <property type="entry name" value="Nase/OxRdtase_comp1"/>
</dbReference>
<dbReference type="Gene3D" id="3.40.50.1980">
    <property type="entry name" value="Nitrogenase molybdenum iron protein domain"/>
    <property type="match status" value="3"/>
</dbReference>
<evidence type="ECO:0000259" key="1">
    <source>
        <dbReference type="Pfam" id="PF00148"/>
    </source>
</evidence>
<name>A0A1H9EEP0_9SPIR</name>
<gene>
    <name evidence="2" type="ORF">SAMN04487977_103134</name>
</gene>
<organism evidence="2 3">
    <name type="scientific">Treponema bryantii</name>
    <dbReference type="NCBI Taxonomy" id="163"/>
    <lineage>
        <taxon>Bacteria</taxon>
        <taxon>Pseudomonadati</taxon>
        <taxon>Spirochaetota</taxon>
        <taxon>Spirochaetia</taxon>
        <taxon>Spirochaetales</taxon>
        <taxon>Treponemataceae</taxon>
        <taxon>Treponema</taxon>
    </lineage>
</organism>
<dbReference type="EMBL" id="FOFU01000003">
    <property type="protein sequence ID" value="SEQ24141.1"/>
    <property type="molecule type" value="Genomic_DNA"/>
</dbReference>
<feature type="domain" description="Nitrogenase/oxidoreductase component 1" evidence="1">
    <location>
        <begin position="14"/>
        <end position="438"/>
    </location>
</feature>
<protein>
    <submittedName>
        <fullName evidence="2">Nitrogenase molybdenum-iron protein beta chain</fullName>
    </submittedName>
</protein>
<dbReference type="InterPro" id="IPR050152">
    <property type="entry name" value="ChlB/BchB/BchZ"/>
</dbReference>
<dbReference type="RefSeq" id="WP_074642219.1">
    <property type="nucleotide sequence ID" value="NZ_FOFU01000003.1"/>
</dbReference>
<dbReference type="GO" id="GO:0016491">
    <property type="term" value="F:oxidoreductase activity"/>
    <property type="evidence" value="ECO:0007669"/>
    <property type="project" value="InterPro"/>
</dbReference>
<evidence type="ECO:0000313" key="2">
    <source>
        <dbReference type="EMBL" id="SEQ24141.1"/>
    </source>
</evidence>
<keyword evidence="3" id="KW-1185">Reference proteome</keyword>
<dbReference type="OrthoDB" id="9802175at2"/>
<dbReference type="STRING" id="163.SAMN04487775_101376"/>
<dbReference type="SUPFAM" id="SSF53807">
    <property type="entry name" value="Helical backbone' metal receptor"/>
    <property type="match status" value="1"/>
</dbReference>
<proteinExistence type="predicted"/>
<dbReference type="AlphaFoldDB" id="A0A1H9EEP0"/>
<sequence length="445" mass="49390">MAKILDQPRYKCALAAMQTVHAITGAIPVLHSGPGCAAKLNDNNGTSGRFSPNIFPCSSVSEKEVVFGGTGKLRSTIENALKVIDADLFVVLSGCTSEIIGDDIEEVAGNFENAEKPVLWAKTPGFKGNNYLGHDWILKSIFEQYLEREEVVTAYSDADGEVKKEKGLVNLFVAPPQQDPYWLGNLREIENLLTAIGLKPNTIFGFGRGIENLKKIPQAEYTILVSPWVGLESAKYLERRFGIKLLQYPVLPIGATETTKFLRTVQEFTGADKELTEKVITEKEAEFYYYIERFADTLLETRILGKRFTVASDSEYAIAVTKFLVNDMGLFPEKIFITDDAPKAHQQKIIDEVNNLNYGITTQVQFTTDGHDIHEQIKNADFAGTPLILGSNWEKKLAAELGAHFVNVSYPMLEKLVINDHIAGYSGGLHLLEQIFTAAMSKLKL</sequence>
<evidence type="ECO:0000313" key="3">
    <source>
        <dbReference type="Proteomes" id="UP000182360"/>
    </source>
</evidence>
<dbReference type="PANTHER" id="PTHR33712:SF7">
    <property type="entry name" value="LIGHT-INDEPENDENT PROTOCHLOROPHYLLIDE REDUCTASE SUBUNIT B"/>
    <property type="match status" value="1"/>
</dbReference>
<accession>A0A1H9EEP0</accession>
<reference evidence="2 3" key="1">
    <citation type="submission" date="2016-10" db="EMBL/GenBank/DDBJ databases">
        <authorList>
            <person name="de Groot N.N."/>
        </authorList>
    </citation>
    <scope>NUCLEOTIDE SEQUENCE [LARGE SCALE GENOMIC DNA]</scope>
    <source>
        <strain evidence="2 3">B25</strain>
    </source>
</reference>
<dbReference type="PANTHER" id="PTHR33712">
    <property type="entry name" value="LIGHT-INDEPENDENT PROTOCHLOROPHYLLIDE REDUCTASE SUBUNIT B"/>
    <property type="match status" value="1"/>
</dbReference>